<gene>
    <name evidence="2" type="ORF">GUJ93_ZPchr0002g24137</name>
</gene>
<feature type="compositionally biased region" description="Basic residues" evidence="1">
    <location>
        <begin position="41"/>
        <end position="50"/>
    </location>
</feature>
<keyword evidence="3" id="KW-1185">Reference proteome</keyword>
<accession>A0A8J5RS69</accession>
<comment type="caution">
    <text evidence="2">The sequence shown here is derived from an EMBL/GenBank/DDBJ whole genome shotgun (WGS) entry which is preliminary data.</text>
</comment>
<reference evidence="2" key="1">
    <citation type="journal article" date="2021" name="bioRxiv">
        <title>Whole Genome Assembly and Annotation of Northern Wild Rice, Zizania palustris L., Supports a Whole Genome Duplication in the Zizania Genus.</title>
        <authorList>
            <person name="Haas M."/>
            <person name="Kono T."/>
            <person name="Macchietto M."/>
            <person name="Millas R."/>
            <person name="McGilp L."/>
            <person name="Shao M."/>
            <person name="Duquette J."/>
            <person name="Hirsch C.N."/>
            <person name="Kimball J."/>
        </authorList>
    </citation>
    <scope>NUCLEOTIDE SEQUENCE</scope>
    <source>
        <tissue evidence="2">Fresh leaf tissue</tissue>
    </source>
</reference>
<reference evidence="2" key="2">
    <citation type="submission" date="2021-02" db="EMBL/GenBank/DDBJ databases">
        <authorList>
            <person name="Kimball J.A."/>
            <person name="Haas M.W."/>
            <person name="Macchietto M."/>
            <person name="Kono T."/>
            <person name="Duquette J."/>
            <person name="Shao M."/>
        </authorList>
    </citation>
    <scope>NUCLEOTIDE SEQUENCE</scope>
    <source>
        <tissue evidence="2">Fresh leaf tissue</tissue>
    </source>
</reference>
<name>A0A8J5RS69_ZIZPA</name>
<feature type="compositionally biased region" description="Basic residues" evidence="1">
    <location>
        <begin position="23"/>
        <end position="32"/>
    </location>
</feature>
<evidence type="ECO:0000313" key="3">
    <source>
        <dbReference type="Proteomes" id="UP000729402"/>
    </source>
</evidence>
<dbReference type="AlphaFoldDB" id="A0A8J5RS69"/>
<evidence type="ECO:0000313" key="2">
    <source>
        <dbReference type="EMBL" id="KAG8056218.1"/>
    </source>
</evidence>
<evidence type="ECO:0000256" key="1">
    <source>
        <dbReference type="SAM" id="MobiDB-lite"/>
    </source>
</evidence>
<organism evidence="2 3">
    <name type="scientific">Zizania palustris</name>
    <name type="common">Northern wild rice</name>
    <dbReference type="NCBI Taxonomy" id="103762"/>
    <lineage>
        <taxon>Eukaryota</taxon>
        <taxon>Viridiplantae</taxon>
        <taxon>Streptophyta</taxon>
        <taxon>Embryophyta</taxon>
        <taxon>Tracheophyta</taxon>
        <taxon>Spermatophyta</taxon>
        <taxon>Magnoliopsida</taxon>
        <taxon>Liliopsida</taxon>
        <taxon>Poales</taxon>
        <taxon>Poaceae</taxon>
        <taxon>BOP clade</taxon>
        <taxon>Oryzoideae</taxon>
        <taxon>Oryzeae</taxon>
        <taxon>Zizaniinae</taxon>
        <taxon>Zizania</taxon>
    </lineage>
</organism>
<dbReference type="EMBL" id="JAAALK010000287">
    <property type="protein sequence ID" value="KAG8056218.1"/>
    <property type="molecule type" value="Genomic_DNA"/>
</dbReference>
<protein>
    <submittedName>
        <fullName evidence="2">Uncharacterized protein</fullName>
    </submittedName>
</protein>
<dbReference type="Proteomes" id="UP000729402">
    <property type="component" value="Unassembled WGS sequence"/>
</dbReference>
<feature type="region of interest" description="Disordered" evidence="1">
    <location>
        <begin position="23"/>
        <end position="54"/>
    </location>
</feature>
<sequence>MAALLLLLRLSRGAPWRAEVAARRRGGGKLRRRAEAAGRHGGGRGGKKTGRHAEATTALSSFSSAYRVGLHGARRRWEGAEAVEAARSRGGARSRWEGMEAVATR</sequence>
<proteinExistence type="predicted"/>